<dbReference type="PANTHER" id="PTHR46698:SF6">
    <property type="entry name" value="KIELIN_CHORDIN-LIKE PROTEIN"/>
    <property type="match status" value="1"/>
</dbReference>
<dbReference type="Pfam" id="PF00093">
    <property type="entry name" value="VWC"/>
    <property type="match status" value="7"/>
</dbReference>
<feature type="domain" description="VWFC" evidence="4">
    <location>
        <begin position="543"/>
        <end position="603"/>
    </location>
</feature>
<feature type="domain" description="VWFC" evidence="4">
    <location>
        <begin position="662"/>
        <end position="721"/>
    </location>
</feature>
<dbReference type="Pfam" id="PF23334">
    <property type="entry name" value="VWC2L_2nd"/>
    <property type="match status" value="3"/>
</dbReference>
<dbReference type="InterPro" id="IPR001007">
    <property type="entry name" value="VWF_dom"/>
</dbReference>
<protein>
    <submittedName>
        <fullName evidence="6">Kielin/chordin-like protein-like</fullName>
    </submittedName>
</protein>
<evidence type="ECO:0000313" key="6">
    <source>
        <dbReference type="RefSeq" id="XP_006820547.1"/>
    </source>
</evidence>
<organism evidence="5 6">
    <name type="scientific">Saccoglossus kowalevskii</name>
    <name type="common">Acorn worm</name>
    <dbReference type="NCBI Taxonomy" id="10224"/>
    <lineage>
        <taxon>Eukaryota</taxon>
        <taxon>Metazoa</taxon>
        <taxon>Hemichordata</taxon>
        <taxon>Enteropneusta</taxon>
        <taxon>Harrimaniidae</taxon>
        <taxon>Saccoglossus</taxon>
    </lineage>
</organism>
<feature type="domain" description="VWFC" evidence="4">
    <location>
        <begin position="69"/>
        <end position="128"/>
    </location>
</feature>
<feature type="domain" description="VWFC" evidence="4">
    <location>
        <begin position="780"/>
        <end position="838"/>
    </location>
</feature>
<evidence type="ECO:0000256" key="2">
    <source>
        <dbReference type="ARBA" id="ARBA00022525"/>
    </source>
</evidence>
<feature type="domain" description="VWFC" evidence="4">
    <location>
        <begin position="247"/>
        <end position="305"/>
    </location>
</feature>
<gene>
    <name evidence="6" type="primary">LOC102805981</name>
</gene>
<dbReference type="Gene3D" id="2.10.70.10">
    <property type="entry name" value="Complement Module, domain 1"/>
    <property type="match status" value="3"/>
</dbReference>
<dbReference type="Gene3D" id="6.20.200.20">
    <property type="match status" value="11"/>
</dbReference>
<dbReference type="SMART" id="SM00214">
    <property type="entry name" value="VWC"/>
    <property type="match status" value="14"/>
</dbReference>
<feature type="domain" description="VWFC" evidence="4">
    <location>
        <begin position="305"/>
        <end position="364"/>
    </location>
</feature>
<dbReference type="PROSITE" id="PS50184">
    <property type="entry name" value="VWFC_2"/>
    <property type="match status" value="13"/>
</dbReference>
<feature type="domain" description="VWFC" evidence="4">
    <location>
        <begin position="366"/>
        <end position="425"/>
    </location>
</feature>
<feature type="domain" description="VWFC" evidence="4">
    <location>
        <begin position="483"/>
        <end position="543"/>
    </location>
</feature>
<evidence type="ECO:0000256" key="1">
    <source>
        <dbReference type="ARBA" id="ARBA00004613"/>
    </source>
</evidence>
<sequence length="871" mass="95442">MTMFSCCQLPLDCTDENGISYHDSSVWQLDSCTSCTCQHSVITCIPLPCPDTSCSHPSTPHGHCCPLCQGCLYLGIEVENGEIFSPNGDPCSSCSCQSGTVFCSVIECSQVDCQHPVVSDGKCCPACAGCEYEGRILSNGESFHKDQCINCVCVHGTVTCQGPEDCPVLKCFDQYLPTGECCARCRNGCEYEGVEFANGDFFTPMSNPCLTCSCTMSIVRCNPMRCPDITCSHPIKLLGACCENCADGCFYDNMDYGIGETWTTLDGCKQCTCIDGNVDCVSQQICQVECQHGVLLPGDCCSQCTDCLYNGKTFSDGSTFVVNGETCTQCSCQSGTVQCTTQTCPHINCLQTHIPEGSCCPVCKDDGCVDNYGRRHENNDEWRHPVDNCVLCRCIGDTINCETEQCQPTCSHGVKKPELCCPVCQGCLYRGVEYLDGDDVNNGNPCSQCTCNSGTVDCIPIICPQVRCHNPTILPNECCPVCHECTYSQSTFQDGETFVDPRNPCLLCTCEAGVVDCNRLDLDCIPECSHPGRMVDVCCPVCDTCEYERRNYANGIAFNPDSGDVCDICFCKDGSVTCQTQVCEQLTCKNAVQKSDECCPVCEVCIADGIEHEEGESWESLADPCAVCTCLNSRTHCRHKECPIMPCKHAARMNSDCCPSCHNCDYDRRLFRNGQIFLDPLNQCQQCLCQDGSVECKHIECPVLNCPNQVTDQGECCPKCSGTDCEYNGHSYYNEETFSNPLDPCEDCLCMLGVVTCVRKSCQPAICPYPVIEDCCQLCDGCTYNGVTYRNGQTFSDFSDRCKDCICQYGHVNCVVTECDVQCSHPVTIDNACCPRCDACFYEGRRLAIGQIFTDPNDQCLICSCDNQYIL</sequence>
<name>A0ABM0MKK6_SACKO</name>
<dbReference type="PROSITE" id="PS01208">
    <property type="entry name" value="VWFC_1"/>
    <property type="match status" value="6"/>
</dbReference>
<evidence type="ECO:0000256" key="3">
    <source>
        <dbReference type="ARBA" id="ARBA00022729"/>
    </source>
</evidence>
<reference evidence="6" key="1">
    <citation type="submission" date="2025-08" db="UniProtKB">
        <authorList>
            <consortium name="RefSeq"/>
        </authorList>
    </citation>
    <scope>IDENTIFICATION</scope>
    <source>
        <tissue evidence="6">Testes</tissue>
    </source>
</reference>
<feature type="domain" description="VWFC" evidence="4">
    <location>
        <begin position="128"/>
        <end position="186"/>
    </location>
</feature>
<evidence type="ECO:0000313" key="5">
    <source>
        <dbReference type="Proteomes" id="UP000694865"/>
    </source>
</evidence>
<proteinExistence type="predicted"/>
<keyword evidence="5" id="KW-1185">Reference proteome</keyword>
<evidence type="ECO:0000259" key="4">
    <source>
        <dbReference type="PROSITE" id="PS50184"/>
    </source>
</evidence>
<dbReference type="PANTHER" id="PTHR46698">
    <property type="entry name" value="CROSSVEINLESS 2"/>
    <property type="match status" value="1"/>
</dbReference>
<dbReference type="GeneID" id="102805981"/>
<keyword evidence="3" id="KW-0732">Signal</keyword>
<feature type="domain" description="VWFC" evidence="4">
    <location>
        <begin position="603"/>
        <end position="662"/>
    </location>
</feature>
<keyword evidence="2" id="KW-0964">Secreted</keyword>
<accession>A0ABM0MKK6</accession>
<feature type="domain" description="VWFC" evidence="4">
    <location>
        <begin position="13"/>
        <end position="69"/>
    </location>
</feature>
<comment type="subcellular location">
    <subcellularLocation>
        <location evidence="1">Secreted</location>
    </subcellularLocation>
</comment>
<dbReference type="InterPro" id="IPR052424">
    <property type="entry name" value="Kielin_Chordin-BMP_Reg"/>
</dbReference>
<dbReference type="SUPFAM" id="SSF57603">
    <property type="entry name" value="FnI-like domain"/>
    <property type="match status" value="15"/>
</dbReference>
<feature type="domain" description="VWFC" evidence="4">
    <location>
        <begin position="187"/>
        <end position="246"/>
    </location>
</feature>
<feature type="domain" description="VWFC" evidence="4">
    <location>
        <begin position="425"/>
        <end position="483"/>
    </location>
</feature>
<dbReference type="RefSeq" id="XP_006820547.1">
    <property type="nucleotide sequence ID" value="XM_006820484.1"/>
</dbReference>
<dbReference type="Proteomes" id="UP000694865">
    <property type="component" value="Unplaced"/>
</dbReference>